<evidence type="ECO:0000256" key="5">
    <source>
        <dbReference type="ARBA" id="ARBA00023242"/>
    </source>
</evidence>
<organism evidence="6 7">
    <name type="scientific">Rhizophagus irregularis</name>
    <dbReference type="NCBI Taxonomy" id="588596"/>
    <lineage>
        <taxon>Eukaryota</taxon>
        <taxon>Fungi</taxon>
        <taxon>Fungi incertae sedis</taxon>
        <taxon>Mucoromycota</taxon>
        <taxon>Glomeromycotina</taxon>
        <taxon>Glomeromycetes</taxon>
        <taxon>Glomerales</taxon>
        <taxon>Glomeraceae</taxon>
        <taxon>Rhizophagus</taxon>
    </lineage>
</organism>
<proteinExistence type="predicted"/>
<name>A0A2I1HQB2_9GLOM</name>
<evidence type="ECO:0000256" key="3">
    <source>
        <dbReference type="ARBA" id="ARBA00022771"/>
    </source>
</evidence>
<sequence>EYLEISKQSKQQKASTKIRRPKISWIWQFFEPNKDNTKACGSPSLLTTHLSGAHGITKEIAMKHDEEELKNPPESSIKPYKHSKQESLTQNVIGFVIGTVQPLNVVEDPDFIKMINGFDKRYKVPCTKTIKNRISKTFEIGK</sequence>
<keyword evidence="5" id="KW-0539">Nucleus</keyword>
<dbReference type="GO" id="GO:0005634">
    <property type="term" value="C:nucleus"/>
    <property type="evidence" value="ECO:0007669"/>
    <property type="project" value="UniProtKB-SubCell"/>
</dbReference>
<comment type="subcellular location">
    <subcellularLocation>
        <location evidence="1">Nucleus</location>
    </subcellularLocation>
</comment>
<evidence type="ECO:0000256" key="2">
    <source>
        <dbReference type="ARBA" id="ARBA00022723"/>
    </source>
</evidence>
<dbReference type="GO" id="GO:0008270">
    <property type="term" value="F:zinc ion binding"/>
    <property type="evidence" value="ECO:0007669"/>
    <property type="project" value="UniProtKB-KW"/>
</dbReference>
<dbReference type="InterPro" id="IPR052035">
    <property type="entry name" value="ZnF_BED_domain_contain"/>
</dbReference>
<evidence type="ECO:0000256" key="4">
    <source>
        <dbReference type="ARBA" id="ARBA00022833"/>
    </source>
</evidence>
<evidence type="ECO:0000313" key="6">
    <source>
        <dbReference type="EMBL" id="PKY61078.1"/>
    </source>
</evidence>
<accession>A0A2I1HQB2</accession>
<protein>
    <submittedName>
        <fullName evidence="6">Uncharacterized protein</fullName>
    </submittedName>
</protein>
<dbReference type="AlphaFoldDB" id="A0A2I1HQB2"/>
<feature type="non-terminal residue" evidence="6">
    <location>
        <position position="142"/>
    </location>
</feature>
<gene>
    <name evidence="6" type="ORF">RhiirA4_485573</name>
</gene>
<dbReference type="SUPFAM" id="SSF140996">
    <property type="entry name" value="Hermes dimerisation domain"/>
    <property type="match status" value="1"/>
</dbReference>
<keyword evidence="2" id="KW-0479">Metal-binding</keyword>
<evidence type="ECO:0000313" key="7">
    <source>
        <dbReference type="Proteomes" id="UP000234323"/>
    </source>
</evidence>
<dbReference type="EMBL" id="LLXI01004909">
    <property type="protein sequence ID" value="PKY61078.1"/>
    <property type="molecule type" value="Genomic_DNA"/>
</dbReference>
<evidence type="ECO:0000256" key="1">
    <source>
        <dbReference type="ARBA" id="ARBA00004123"/>
    </source>
</evidence>
<keyword evidence="4" id="KW-0862">Zinc</keyword>
<dbReference type="Proteomes" id="UP000234323">
    <property type="component" value="Unassembled WGS sequence"/>
</dbReference>
<keyword evidence="3" id="KW-0863">Zinc-finger</keyword>
<reference evidence="6 7" key="1">
    <citation type="submission" date="2015-10" db="EMBL/GenBank/DDBJ databases">
        <title>Genome analyses suggest a sexual origin of heterokaryosis in a supposedly ancient asexual fungus.</title>
        <authorList>
            <person name="Ropars J."/>
            <person name="Sedzielewska K."/>
            <person name="Noel J."/>
            <person name="Charron P."/>
            <person name="Farinelli L."/>
            <person name="Marton T."/>
            <person name="Kruger M."/>
            <person name="Pelin A."/>
            <person name="Brachmann A."/>
            <person name="Corradi N."/>
        </authorList>
    </citation>
    <scope>NUCLEOTIDE SEQUENCE [LARGE SCALE GENOMIC DNA]</scope>
    <source>
        <strain evidence="6 7">A4</strain>
    </source>
</reference>
<comment type="caution">
    <text evidence="6">The sequence shown here is derived from an EMBL/GenBank/DDBJ whole genome shotgun (WGS) entry which is preliminary data.</text>
</comment>
<dbReference type="PANTHER" id="PTHR46481:SF10">
    <property type="entry name" value="ZINC FINGER BED DOMAIN-CONTAINING PROTEIN 39"/>
    <property type="match status" value="1"/>
</dbReference>
<feature type="non-terminal residue" evidence="6">
    <location>
        <position position="1"/>
    </location>
</feature>
<dbReference type="PANTHER" id="PTHR46481">
    <property type="entry name" value="ZINC FINGER BED DOMAIN-CONTAINING PROTEIN 4"/>
    <property type="match status" value="1"/>
</dbReference>
<dbReference type="VEuPathDB" id="FungiDB:FUN_023902"/>
<keyword evidence="7" id="KW-1185">Reference proteome</keyword>